<keyword evidence="5 12" id="KW-0812">Transmembrane</keyword>
<comment type="caution">
    <text evidence="16">The sequence shown here is derived from an EMBL/GenBank/DDBJ whole genome shotgun (WGS) entry which is preliminary data.</text>
</comment>
<dbReference type="Pfam" id="PF00431">
    <property type="entry name" value="CUB"/>
    <property type="match status" value="1"/>
</dbReference>
<dbReference type="InterPro" id="IPR000421">
    <property type="entry name" value="FA58C"/>
</dbReference>
<dbReference type="PANTHER" id="PTHR46806:SF5">
    <property type="entry name" value="F5_8 TYPE C DOMAIN-CONTAINING PROTEIN"/>
    <property type="match status" value="1"/>
</dbReference>
<dbReference type="InterPro" id="IPR035914">
    <property type="entry name" value="Sperma_CUB_dom_sf"/>
</dbReference>
<evidence type="ECO:0000256" key="7">
    <source>
        <dbReference type="ARBA" id="ARBA00022989"/>
    </source>
</evidence>
<evidence type="ECO:0000256" key="13">
    <source>
        <dbReference type="SAM" id="SignalP"/>
    </source>
</evidence>
<dbReference type="Proteomes" id="UP001159405">
    <property type="component" value="Unassembled WGS sequence"/>
</dbReference>
<protein>
    <submittedName>
        <fullName evidence="16">Uncharacterized protein</fullName>
    </submittedName>
</protein>
<evidence type="ECO:0000256" key="2">
    <source>
        <dbReference type="ARBA" id="ARBA00004479"/>
    </source>
</evidence>
<feature type="domain" description="CUB" evidence="14">
    <location>
        <begin position="198"/>
        <end position="316"/>
    </location>
</feature>
<dbReference type="SMART" id="SM00042">
    <property type="entry name" value="CUB"/>
    <property type="match status" value="1"/>
</dbReference>
<dbReference type="SMART" id="SM00231">
    <property type="entry name" value="FA58C"/>
    <property type="match status" value="1"/>
</dbReference>
<comment type="subcellular location">
    <subcellularLocation>
        <location evidence="1">Endomembrane system</location>
        <topology evidence="1">Peripheral membrane protein</topology>
    </subcellularLocation>
    <subcellularLocation>
        <location evidence="2">Membrane</location>
        <topology evidence="2">Single-pass type I membrane protein</topology>
    </subcellularLocation>
    <subcellularLocation>
        <location evidence="3">Secreted</location>
    </subcellularLocation>
</comment>
<organism evidence="16 17">
    <name type="scientific">Porites lobata</name>
    <dbReference type="NCBI Taxonomy" id="104759"/>
    <lineage>
        <taxon>Eukaryota</taxon>
        <taxon>Metazoa</taxon>
        <taxon>Cnidaria</taxon>
        <taxon>Anthozoa</taxon>
        <taxon>Hexacorallia</taxon>
        <taxon>Scleractinia</taxon>
        <taxon>Fungiina</taxon>
        <taxon>Poritidae</taxon>
        <taxon>Porites</taxon>
    </lineage>
</organism>
<evidence type="ECO:0000313" key="17">
    <source>
        <dbReference type="Proteomes" id="UP001159405"/>
    </source>
</evidence>
<comment type="caution">
    <text evidence="10">Lacks conserved residue(s) required for the propagation of feature annotation.</text>
</comment>
<evidence type="ECO:0000256" key="8">
    <source>
        <dbReference type="ARBA" id="ARBA00023136"/>
    </source>
</evidence>
<feature type="chain" id="PRO_5046809217" evidence="13">
    <location>
        <begin position="33"/>
        <end position="755"/>
    </location>
</feature>
<gene>
    <name evidence="16" type="ORF">PLOB_00035793</name>
</gene>
<keyword evidence="6" id="KW-0130">Cell adhesion</keyword>
<feature type="signal peptide" evidence="13">
    <location>
        <begin position="1"/>
        <end position="32"/>
    </location>
</feature>
<dbReference type="InterPro" id="IPR000859">
    <property type="entry name" value="CUB_dom"/>
</dbReference>
<dbReference type="InterPro" id="IPR008979">
    <property type="entry name" value="Galactose-bd-like_sf"/>
</dbReference>
<name>A0ABN8MVW5_9CNID</name>
<evidence type="ECO:0000256" key="1">
    <source>
        <dbReference type="ARBA" id="ARBA00004184"/>
    </source>
</evidence>
<evidence type="ECO:0000256" key="6">
    <source>
        <dbReference type="ARBA" id="ARBA00022889"/>
    </source>
</evidence>
<dbReference type="CDD" id="cd22823">
    <property type="entry name" value="Gal_Rha_Lectin"/>
    <property type="match status" value="1"/>
</dbReference>
<feature type="region of interest" description="Disordered" evidence="11">
    <location>
        <begin position="421"/>
        <end position="472"/>
    </location>
</feature>
<dbReference type="PROSITE" id="PS01180">
    <property type="entry name" value="CUB"/>
    <property type="match status" value="1"/>
</dbReference>
<dbReference type="PANTHER" id="PTHR46806">
    <property type="entry name" value="F5/8 TYPE C DOMAIN-CONTAINING PROTEIN"/>
    <property type="match status" value="1"/>
</dbReference>
<dbReference type="SUPFAM" id="SSF49785">
    <property type="entry name" value="Galactose-binding domain-like"/>
    <property type="match status" value="1"/>
</dbReference>
<evidence type="ECO:0000256" key="10">
    <source>
        <dbReference type="PROSITE-ProRule" id="PRU00059"/>
    </source>
</evidence>
<dbReference type="CDD" id="cd00041">
    <property type="entry name" value="CUB"/>
    <property type="match status" value="1"/>
</dbReference>
<reference evidence="16 17" key="1">
    <citation type="submission" date="2022-05" db="EMBL/GenBank/DDBJ databases">
        <authorList>
            <consortium name="Genoscope - CEA"/>
            <person name="William W."/>
        </authorList>
    </citation>
    <scope>NUCLEOTIDE SEQUENCE [LARGE SCALE GENOMIC DNA]</scope>
</reference>
<keyword evidence="8 12" id="KW-0472">Membrane</keyword>
<evidence type="ECO:0000256" key="4">
    <source>
        <dbReference type="ARBA" id="ARBA00022525"/>
    </source>
</evidence>
<dbReference type="PROSITE" id="PS50022">
    <property type="entry name" value="FA58C_3"/>
    <property type="match status" value="1"/>
</dbReference>
<keyword evidence="7 12" id="KW-1133">Transmembrane helix</keyword>
<feature type="compositionally biased region" description="Low complexity" evidence="11">
    <location>
        <begin position="431"/>
        <end position="443"/>
    </location>
</feature>
<evidence type="ECO:0000313" key="16">
    <source>
        <dbReference type="EMBL" id="CAH3037069.1"/>
    </source>
</evidence>
<accession>A0ABN8MVW5</accession>
<dbReference type="EMBL" id="CALNXK010000005">
    <property type="protein sequence ID" value="CAH3037069.1"/>
    <property type="molecule type" value="Genomic_DNA"/>
</dbReference>
<dbReference type="Pfam" id="PF00754">
    <property type="entry name" value="F5_F8_type_C"/>
    <property type="match status" value="1"/>
</dbReference>
<evidence type="ECO:0000256" key="3">
    <source>
        <dbReference type="ARBA" id="ARBA00004613"/>
    </source>
</evidence>
<feature type="compositionally biased region" description="Polar residues" evidence="11">
    <location>
        <begin position="453"/>
        <end position="472"/>
    </location>
</feature>
<sequence length="755" mass="83893">MELPRKNLSTITKLCLLCAVFVADVCFPIIEASRSGCSDPLGMKDRRIKNYQLSSFSYYKNDQDWAASQGRLDNSKAWCSNSNDNRKEYFEIDLLRVRHVSAMDMQGYQGWIGLYRRNYYVKTFGLNYSYDGVTWYIYRANDGTELTFTGNSNANDVKTNQFRDTFVTRFLRIHPKEFYRDMCLRLEFYGCSDEADDCTEYITEPSGSIRSPGYPNIYPHNKDCSWLISVSSGMYIALMFTHFDVYQGSNPQKCSNDFVEVRDGLSDISHNIGGKYCNGNMAMLILTTGNLARVHFRSGSASPGSHGGFVFEYLSVKPGLNDVFAAKACSGDMLALNCSSYDYTINIVLAWYQTSHSCAQNLSTEVSSCRPFDAKETIVTHCQDYKECHITLSESLFNYTCGFERPQLKVFYQCTSKNLKTRAPTPPPTQPTTKAPSTTTPSTTSPPIPSQSLIGHNTSSSTPVSSTDLTTTIPPSQAVFSVSTDIPPTTKRTTSSPVVVGKEAQMGGGVASGRLVAIIVVVIAVIVVTILILLCLVHKKRKNKGKGSHMQIVTYSPEREYSSPNTGKAVKCSHADNREYCLPDNNTRTPYSPDREYCLPNNTTANRCPLDYSGSRKGNAYETMNILYLSTDNVTESNDRGTEDVKAYASCSVAPTSPKVTENPLYKTVAPPFSGPKPSTQRYELVKPSSDEEARPLKTSFQMQIADLQSRNCVKSKNKLLIGKKKSRTKLNVCVCLNVYVCVCMRGRGPLCGVS</sequence>
<dbReference type="Gene3D" id="2.60.120.740">
    <property type="match status" value="1"/>
</dbReference>
<dbReference type="Gene3D" id="2.60.120.290">
    <property type="entry name" value="Spermadhesin, CUB domain"/>
    <property type="match status" value="1"/>
</dbReference>
<keyword evidence="4" id="KW-0964">Secreted</keyword>
<dbReference type="InterPro" id="IPR050633">
    <property type="entry name" value="Neuropilin_MCO_CoagFactor"/>
</dbReference>
<dbReference type="Gene3D" id="2.60.120.260">
    <property type="entry name" value="Galactose-binding domain-like"/>
    <property type="match status" value="1"/>
</dbReference>
<evidence type="ECO:0000256" key="5">
    <source>
        <dbReference type="ARBA" id="ARBA00022692"/>
    </source>
</evidence>
<evidence type="ECO:0000256" key="9">
    <source>
        <dbReference type="ARBA" id="ARBA00023157"/>
    </source>
</evidence>
<dbReference type="InterPro" id="IPR043159">
    <property type="entry name" value="Lectin_gal-bd_sf"/>
</dbReference>
<evidence type="ECO:0000259" key="14">
    <source>
        <dbReference type="PROSITE" id="PS01180"/>
    </source>
</evidence>
<evidence type="ECO:0000256" key="11">
    <source>
        <dbReference type="SAM" id="MobiDB-lite"/>
    </source>
</evidence>
<feature type="transmembrane region" description="Helical" evidence="12">
    <location>
        <begin position="515"/>
        <end position="537"/>
    </location>
</feature>
<evidence type="ECO:0000259" key="15">
    <source>
        <dbReference type="PROSITE" id="PS50022"/>
    </source>
</evidence>
<keyword evidence="9" id="KW-1015">Disulfide bond</keyword>
<proteinExistence type="predicted"/>
<keyword evidence="13" id="KW-0732">Signal</keyword>
<keyword evidence="17" id="KW-1185">Reference proteome</keyword>
<dbReference type="SUPFAM" id="SSF49854">
    <property type="entry name" value="Spermadhesin, CUB domain"/>
    <property type="match status" value="1"/>
</dbReference>
<evidence type="ECO:0000256" key="12">
    <source>
        <dbReference type="SAM" id="Phobius"/>
    </source>
</evidence>
<feature type="domain" description="F5/8 type C" evidence="15">
    <location>
        <begin position="37"/>
        <end position="191"/>
    </location>
</feature>
<dbReference type="CDD" id="cd00057">
    <property type="entry name" value="FA58C"/>
    <property type="match status" value="1"/>
</dbReference>